<evidence type="ECO:0000313" key="4">
    <source>
        <dbReference type="Proteomes" id="UP000184038"/>
    </source>
</evidence>
<proteinExistence type="predicted"/>
<gene>
    <name evidence="3" type="ORF">SAMN02746066_01464</name>
</gene>
<sequence length="675" mass="75423">MKKSWKTGLLSLFFLLSVIGFTALAPPQEAQAATFDNAVTFYNTYGSQIVFKDGYFYFATMGKQASASVNTTHWGTVGYQMKVTTSSQTAYIYFNLSGYTVETVDSVASGGYIYELSRINLSYVKSKLAQTNRTAYNEFIINGGYIVVDSCMITIKIDKYGNRTNSGSMDDYGNFYGSVYTDYNGIANAAPWSNPSSLHSYFNMTINYVTQLKSRQVVYVRYQQADGDYGSYSAVINKDYVYGETVSWSRDADSCYNAASISYTARQEKTSYVSVTRKQYVQNVYVKYQDANGNYSGDWALAKSQNLYYGASFEWSYAGNACYNAASVSKYTVTGAKNHYIYISRKKYSVSVSAGMGISSVSGGGSYYYGANCTVDAVVKTGYTWKNWTGTYTSGSKSYTFSVIGNVSLTANAEANTYYIVFHPNGGSGSMTTLTCKYDQTYTLPAMSFSYPSHPCKYLGWNTDANSYYATYAEKQQIRNLTSVNGYTFHLYAIWDYAPDLTCTDRYFTLYEAQTGVISEAELLLTVTSTDREDGTTQIRVKNYSTNTFTGLTGSVVITITYTATDSRNNTTDKQAKVTIVDTNTTKEGPMDFDGKKQYARFIATEYYQKDYFSGGLEATSKWRSYVTYRNTLTAAMNNVKGEDGNWSHVVKSYEFSKEDIQQMKQYVRDNGSGN</sequence>
<feature type="domain" description="Bacterial repeat" evidence="2">
    <location>
        <begin position="348"/>
        <end position="415"/>
    </location>
</feature>
<dbReference type="EMBL" id="FRCP01000008">
    <property type="protein sequence ID" value="SHM29803.1"/>
    <property type="molecule type" value="Genomic_DNA"/>
</dbReference>
<reference evidence="3 4" key="1">
    <citation type="submission" date="2016-11" db="EMBL/GenBank/DDBJ databases">
        <authorList>
            <person name="Jaros S."/>
            <person name="Januszkiewicz K."/>
            <person name="Wedrychowicz H."/>
        </authorList>
    </citation>
    <scope>NUCLEOTIDE SEQUENCE [LARGE SCALE GENOMIC DNA]</scope>
    <source>
        <strain evidence="3 4">DSM 15930</strain>
    </source>
</reference>
<feature type="chain" id="PRO_5038926098" description="Bacterial repeat domain-containing protein" evidence="1">
    <location>
        <begin position="26"/>
        <end position="675"/>
    </location>
</feature>
<feature type="signal peptide" evidence="1">
    <location>
        <begin position="1"/>
        <end position="25"/>
    </location>
</feature>
<dbReference type="RefSeq" id="WP_073285317.1">
    <property type="nucleotide sequence ID" value="NZ_FRCP01000008.1"/>
</dbReference>
<evidence type="ECO:0000259" key="2">
    <source>
        <dbReference type="Pfam" id="PF18998"/>
    </source>
</evidence>
<dbReference type="InterPro" id="IPR044060">
    <property type="entry name" value="Bacterial_rp_domain"/>
</dbReference>
<organism evidence="3 4">
    <name type="scientific">Anaerosporobacter mobilis DSM 15930</name>
    <dbReference type="NCBI Taxonomy" id="1120996"/>
    <lineage>
        <taxon>Bacteria</taxon>
        <taxon>Bacillati</taxon>
        <taxon>Bacillota</taxon>
        <taxon>Clostridia</taxon>
        <taxon>Lachnospirales</taxon>
        <taxon>Lachnospiraceae</taxon>
        <taxon>Anaerosporobacter</taxon>
    </lineage>
</organism>
<dbReference type="STRING" id="1120996.SAMN02746066_01464"/>
<protein>
    <recommendedName>
        <fullName evidence="2">Bacterial repeat domain-containing protein</fullName>
    </recommendedName>
</protein>
<keyword evidence="1" id="KW-0732">Signal</keyword>
<accession>A0A1M7HN92</accession>
<dbReference type="AlphaFoldDB" id="A0A1M7HN92"/>
<evidence type="ECO:0000313" key="3">
    <source>
        <dbReference type="EMBL" id="SHM29803.1"/>
    </source>
</evidence>
<name>A0A1M7HN92_9FIRM</name>
<keyword evidence="4" id="KW-1185">Reference proteome</keyword>
<dbReference type="Proteomes" id="UP000184038">
    <property type="component" value="Unassembled WGS sequence"/>
</dbReference>
<evidence type="ECO:0000256" key="1">
    <source>
        <dbReference type="SAM" id="SignalP"/>
    </source>
</evidence>
<dbReference type="Pfam" id="PF18998">
    <property type="entry name" value="Flg_new_2"/>
    <property type="match status" value="1"/>
</dbReference>